<name>A0ABY9X866_9BACT</name>
<proteinExistence type="predicted"/>
<organism evidence="2 3">
    <name type="scientific">Archangium minus</name>
    <dbReference type="NCBI Taxonomy" id="83450"/>
    <lineage>
        <taxon>Bacteria</taxon>
        <taxon>Pseudomonadati</taxon>
        <taxon>Myxococcota</taxon>
        <taxon>Myxococcia</taxon>
        <taxon>Myxococcales</taxon>
        <taxon>Cystobacterineae</taxon>
        <taxon>Archangiaceae</taxon>
        <taxon>Archangium</taxon>
    </lineage>
</organism>
<dbReference type="RefSeq" id="WP_395811844.1">
    <property type="nucleotide sequence ID" value="NZ_CP043494.1"/>
</dbReference>
<evidence type="ECO:0008006" key="4">
    <source>
        <dbReference type="Google" id="ProtNLM"/>
    </source>
</evidence>
<protein>
    <recommendedName>
        <fullName evidence="4">Lipoprotein</fullName>
    </recommendedName>
</protein>
<gene>
    <name evidence="2" type="ORF">F0U60_51180</name>
</gene>
<evidence type="ECO:0000313" key="2">
    <source>
        <dbReference type="EMBL" id="WNG51578.1"/>
    </source>
</evidence>
<feature type="compositionally biased region" description="Low complexity" evidence="1">
    <location>
        <begin position="52"/>
        <end position="65"/>
    </location>
</feature>
<feature type="region of interest" description="Disordered" evidence="1">
    <location>
        <begin position="26"/>
        <end position="132"/>
    </location>
</feature>
<sequence length="132" mass="14163">MTRDGFKRAVVMGLAASALLLAGGCRDERGRQGPQYVPSQQQEQGTGGAGQSGQQPVDVNPQPDQEGFKTVPEQQELPSGIQDESRGQGGSGQERSVDVNPLPEEEGFQSVPERQELPHGVGEDPERRKDAQ</sequence>
<feature type="compositionally biased region" description="Basic and acidic residues" evidence="1">
    <location>
        <begin position="113"/>
        <end position="132"/>
    </location>
</feature>
<reference evidence="2 3" key="1">
    <citation type="submission" date="2019-08" db="EMBL/GenBank/DDBJ databases">
        <title>Archangium and Cystobacter genomes.</title>
        <authorList>
            <person name="Chen I.-C.K."/>
            <person name="Wielgoss S."/>
        </authorList>
    </citation>
    <scope>NUCLEOTIDE SEQUENCE [LARGE SCALE GENOMIC DNA]</scope>
    <source>
        <strain evidence="2 3">Cbm 6</strain>
    </source>
</reference>
<dbReference type="EMBL" id="CP043494">
    <property type="protein sequence ID" value="WNG51578.1"/>
    <property type="molecule type" value="Genomic_DNA"/>
</dbReference>
<keyword evidence="3" id="KW-1185">Reference proteome</keyword>
<dbReference type="Proteomes" id="UP001611383">
    <property type="component" value="Chromosome"/>
</dbReference>
<evidence type="ECO:0000313" key="3">
    <source>
        <dbReference type="Proteomes" id="UP001611383"/>
    </source>
</evidence>
<accession>A0ABY9X866</accession>
<evidence type="ECO:0000256" key="1">
    <source>
        <dbReference type="SAM" id="MobiDB-lite"/>
    </source>
</evidence>
<dbReference type="PROSITE" id="PS51257">
    <property type="entry name" value="PROKAR_LIPOPROTEIN"/>
    <property type="match status" value="1"/>
</dbReference>